<keyword evidence="3 8" id="KW-0479">Metal-binding</keyword>
<dbReference type="CDD" id="cd17015">
    <property type="entry name" value="ING_plant"/>
    <property type="match status" value="1"/>
</dbReference>
<dbReference type="InterPro" id="IPR019786">
    <property type="entry name" value="Zinc_finger_PHD-type_CS"/>
</dbReference>
<evidence type="ECO:0000313" key="11">
    <source>
        <dbReference type="EMBL" id="KAK9917603.1"/>
    </source>
</evidence>
<evidence type="ECO:0000256" key="8">
    <source>
        <dbReference type="RuleBase" id="RU361213"/>
    </source>
</evidence>
<dbReference type="PROSITE" id="PS01359">
    <property type="entry name" value="ZF_PHD_1"/>
    <property type="match status" value="1"/>
</dbReference>
<dbReference type="InterPro" id="IPR013083">
    <property type="entry name" value="Znf_RING/FYVE/PHD"/>
</dbReference>
<feature type="compositionally biased region" description="Basic and acidic residues" evidence="9">
    <location>
        <begin position="43"/>
        <end position="58"/>
    </location>
</feature>
<dbReference type="CDD" id="cd15587">
    <property type="entry name" value="PHD_Yng1p_like"/>
    <property type="match status" value="1"/>
</dbReference>
<dbReference type="Proteomes" id="UP001491310">
    <property type="component" value="Unassembled WGS sequence"/>
</dbReference>
<dbReference type="InterPro" id="IPR001965">
    <property type="entry name" value="Znf_PHD"/>
</dbReference>
<dbReference type="Gene3D" id="3.30.40.10">
    <property type="entry name" value="Zinc/RING finger domain, C3HC4 (zinc finger)"/>
    <property type="match status" value="1"/>
</dbReference>
<evidence type="ECO:0000256" key="7">
    <source>
        <dbReference type="PROSITE-ProRule" id="PRU00146"/>
    </source>
</evidence>
<keyword evidence="12" id="KW-1185">Reference proteome</keyword>
<sequence length="273" mass="30247">MTTYYLRNFVENVSEMPAELARRFKLMRELDEKAHALQAEAEAASRRQLEEAGQKAEAAEASPPSKRLRTSQAAAQSTAAAAAAADEKIEDDMRKLLHYSEEKIGLAQQIYDYVDQRIRRLDKDLKAFESDITKERARLGIPEGETASGMLPEIEEPIGTGRGMRTYKRGGRGYGRGHSKRGGLHSAQLTGRGPGLPPLEAAEASGGAVLDPSEPVYCYCRRVSFGEMVACDNPDCAVEWFHFECVGMTEQPKGKWYCRDCEELRQAGKLPDA</sequence>
<dbReference type="InterPro" id="IPR028651">
    <property type="entry name" value="ING_fam"/>
</dbReference>
<evidence type="ECO:0000259" key="10">
    <source>
        <dbReference type="PROSITE" id="PS50016"/>
    </source>
</evidence>
<keyword evidence="6 8" id="KW-0539">Nucleus</keyword>
<evidence type="ECO:0000256" key="4">
    <source>
        <dbReference type="ARBA" id="ARBA00022771"/>
    </source>
</evidence>
<dbReference type="Gene3D" id="6.10.140.1740">
    <property type="match status" value="1"/>
</dbReference>
<evidence type="ECO:0000256" key="2">
    <source>
        <dbReference type="ARBA" id="ARBA00010210"/>
    </source>
</evidence>
<dbReference type="InterPro" id="IPR024610">
    <property type="entry name" value="ING_N_histone-binding"/>
</dbReference>
<gene>
    <name evidence="11" type="ORF">WJX75_006300</name>
</gene>
<evidence type="ECO:0000256" key="6">
    <source>
        <dbReference type="ARBA" id="ARBA00023242"/>
    </source>
</evidence>
<reference evidence="11 12" key="1">
    <citation type="journal article" date="2024" name="Nat. Commun.">
        <title>Phylogenomics reveals the evolutionary origins of lichenization in chlorophyte algae.</title>
        <authorList>
            <person name="Puginier C."/>
            <person name="Libourel C."/>
            <person name="Otte J."/>
            <person name="Skaloud P."/>
            <person name="Haon M."/>
            <person name="Grisel S."/>
            <person name="Petersen M."/>
            <person name="Berrin J.G."/>
            <person name="Delaux P.M."/>
            <person name="Dal Grande F."/>
            <person name="Keller J."/>
        </authorList>
    </citation>
    <scope>NUCLEOTIDE SEQUENCE [LARGE SCALE GENOMIC DNA]</scope>
    <source>
        <strain evidence="11 12">SAG 216-7</strain>
    </source>
</reference>
<comment type="subcellular location">
    <subcellularLocation>
        <location evidence="1 8">Nucleus</location>
    </subcellularLocation>
</comment>
<feature type="region of interest" description="Disordered" evidence="9">
    <location>
        <begin position="171"/>
        <end position="194"/>
    </location>
</feature>
<accession>A0ABR2Z112</accession>
<dbReference type="PANTHER" id="PTHR10333">
    <property type="entry name" value="INHIBITOR OF GROWTH PROTEIN"/>
    <property type="match status" value="1"/>
</dbReference>
<comment type="function">
    <text evidence="8">Component of an histone acetyltransferase complex.</text>
</comment>
<dbReference type="Pfam" id="PF23011">
    <property type="entry name" value="PHD-1st_NSD"/>
    <property type="match status" value="1"/>
</dbReference>
<proteinExistence type="inferred from homology"/>
<feature type="compositionally biased region" description="Basic residues" evidence="9">
    <location>
        <begin position="171"/>
        <end position="183"/>
    </location>
</feature>
<dbReference type="Pfam" id="PF12998">
    <property type="entry name" value="ING"/>
    <property type="match status" value="1"/>
</dbReference>
<keyword evidence="5 8" id="KW-0862">Zinc</keyword>
<comment type="caution">
    <text evidence="11">The sequence shown here is derived from an EMBL/GenBank/DDBJ whole genome shotgun (WGS) entry which is preliminary data.</text>
</comment>
<evidence type="ECO:0000256" key="3">
    <source>
        <dbReference type="ARBA" id="ARBA00022723"/>
    </source>
</evidence>
<dbReference type="InterPro" id="IPR011011">
    <property type="entry name" value="Znf_FYVE_PHD"/>
</dbReference>
<keyword evidence="4 7" id="KW-0863">Zinc-finger</keyword>
<dbReference type="InterPro" id="IPR019787">
    <property type="entry name" value="Znf_PHD-finger"/>
</dbReference>
<evidence type="ECO:0000313" key="12">
    <source>
        <dbReference type="Proteomes" id="UP001491310"/>
    </source>
</evidence>
<dbReference type="PROSITE" id="PS50016">
    <property type="entry name" value="ZF_PHD_2"/>
    <property type="match status" value="1"/>
</dbReference>
<protein>
    <recommendedName>
        <fullName evidence="8">PHD finger protein ING</fullName>
    </recommendedName>
</protein>
<comment type="subunit">
    <text evidence="8">Component of an histone acetyltransferase complex. Interacts with H3K4me3 and to a lesser extent with H3K4me2.</text>
</comment>
<dbReference type="EMBL" id="JALJOT010000002">
    <property type="protein sequence ID" value="KAK9917603.1"/>
    <property type="molecule type" value="Genomic_DNA"/>
</dbReference>
<dbReference type="SUPFAM" id="SSF57903">
    <property type="entry name" value="FYVE/PHD zinc finger"/>
    <property type="match status" value="1"/>
</dbReference>
<evidence type="ECO:0000256" key="5">
    <source>
        <dbReference type="ARBA" id="ARBA00022833"/>
    </source>
</evidence>
<dbReference type="SMART" id="SM00249">
    <property type="entry name" value="PHD"/>
    <property type="match status" value="1"/>
</dbReference>
<evidence type="ECO:0000256" key="1">
    <source>
        <dbReference type="ARBA" id="ARBA00004123"/>
    </source>
</evidence>
<dbReference type="SMART" id="SM01408">
    <property type="entry name" value="ING"/>
    <property type="match status" value="1"/>
</dbReference>
<comment type="similarity">
    <text evidence="2 8">Belongs to the ING family.</text>
</comment>
<feature type="region of interest" description="Disordered" evidence="9">
    <location>
        <begin position="38"/>
        <end position="79"/>
    </location>
</feature>
<name>A0ABR2Z112_9CHLO</name>
<comment type="domain">
    <text evidence="8">The PHD-type zinc finger mediates the binding to H3K4me3.</text>
</comment>
<feature type="compositionally biased region" description="Low complexity" evidence="9">
    <location>
        <begin position="70"/>
        <end position="79"/>
    </location>
</feature>
<evidence type="ECO:0000256" key="9">
    <source>
        <dbReference type="SAM" id="MobiDB-lite"/>
    </source>
</evidence>
<dbReference type="InterPro" id="IPR059153">
    <property type="entry name" value="NSD_PHD-1st"/>
</dbReference>
<organism evidence="11 12">
    <name type="scientific">Coccomyxa subellipsoidea</name>
    <dbReference type="NCBI Taxonomy" id="248742"/>
    <lineage>
        <taxon>Eukaryota</taxon>
        <taxon>Viridiplantae</taxon>
        <taxon>Chlorophyta</taxon>
        <taxon>core chlorophytes</taxon>
        <taxon>Trebouxiophyceae</taxon>
        <taxon>Trebouxiophyceae incertae sedis</taxon>
        <taxon>Coccomyxaceae</taxon>
        <taxon>Coccomyxa</taxon>
    </lineage>
</organism>
<keyword evidence="8" id="KW-0156">Chromatin regulator</keyword>
<feature type="domain" description="PHD-type" evidence="10">
    <location>
        <begin position="215"/>
        <end position="264"/>
    </location>
</feature>